<dbReference type="InterPro" id="IPR005467">
    <property type="entry name" value="His_kinase_dom"/>
</dbReference>
<dbReference type="GO" id="GO:0005524">
    <property type="term" value="F:ATP binding"/>
    <property type="evidence" value="ECO:0007669"/>
    <property type="project" value="UniProtKB-KW"/>
</dbReference>
<keyword evidence="5" id="KW-0547">Nucleotide-binding</keyword>
<keyword evidence="15" id="KW-1185">Reference proteome</keyword>
<dbReference type="InterPro" id="IPR001789">
    <property type="entry name" value="Sig_transdc_resp-reg_receiver"/>
</dbReference>
<dbReference type="Gene3D" id="3.30.450.20">
    <property type="entry name" value="PAS domain"/>
    <property type="match status" value="2"/>
</dbReference>
<evidence type="ECO:0000313" key="15">
    <source>
        <dbReference type="Proteomes" id="UP000278222"/>
    </source>
</evidence>
<evidence type="ECO:0000256" key="9">
    <source>
        <dbReference type="PROSITE-ProRule" id="PRU00169"/>
    </source>
</evidence>
<evidence type="ECO:0000256" key="2">
    <source>
        <dbReference type="ARBA" id="ARBA00012438"/>
    </source>
</evidence>
<feature type="modified residue" description="4-aspartylphosphate" evidence="9">
    <location>
        <position position="941"/>
    </location>
</feature>
<dbReference type="GO" id="GO:0000155">
    <property type="term" value="F:phosphorelay sensor kinase activity"/>
    <property type="evidence" value="ECO:0007669"/>
    <property type="project" value="InterPro"/>
</dbReference>
<dbReference type="PROSITE" id="PS50110">
    <property type="entry name" value="RESPONSE_REGULATORY"/>
    <property type="match status" value="1"/>
</dbReference>
<dbReference type="PRINTS" id="PR00344">
    <property type="entry name" value="BCTRLSENSOR"/>
</dbReference>
<evidence type="ECO:0000259" key="12">
    <source>
        <dbReference type="PROSITE" id="PS50112"/>
    </source>
</evidence>
<gene>
    <name evidence="14" type="ORF">EDC65_3116</name>
</gene>
<dbReference type="InterPro" id="IPR003594">
    <property type="entry name" value="HATPase_dom"/>
</dbReference>
<dbReference type="Proteomes" id="UP000278222">
    <property type="component" value="Unassembled WGS sequence"/>
</dbReference>
<dbReference type="InterPro" id="IPR036890">
    <property type="entry name" value="HATPase_C_sf"/>
</dbReference>
<dbReference type="PROSITE" id="PS50112">
    <property type="entry name" value="PAS"/>
    <property type="match status" value="2"/>
</dbReference>
<evidence type="ECO:0000256" key="4">
    <source>
        <dbReference type="ARBA" id="ARBA00022679"/>
    </source>
</evidence>
<evidence type="ECO:0000313" key="14">
    <source>
        <dbReference type="EMBL" id="ROP91251.1"/>
    </source>
</evidence>
<organism evidence="14 15">
    <name type="scientific">Stella humosa</name>
    <dbReference type="NCBI Taxonomy" id="94"/>
    <lineage>
        <taxon>Bacteria</taxon>
        <taxon>Pseudomonadati</taxon>
        <taxon>Pseudomonadota</taxon>
        <taxon>Alphaproteobacteria</taxon>
        <taxon>Rhodospirillales</taxon>
        <taxon>Stellaceae</taxon>
        <taxon>Stella</taxon>
    </lineage>
</organism>
<reference evidence="14 15" key="1">
    <citation type="submission" date="2018-11" db="EMBL/GenBank/DDBJ databases">
        <title>Genomic Encyclopedia of Type Strains, Phase IV (KMG-IV): sequencing the most valuable type-strain genomes for metagenomic binning, comparative biology and taxonomic classification.</title>
        <authorList>
            <person name="Goeker M."/>
        </authorList>
    </citation>
    <scope>NUCLEOTIDE SEQUENCE [LARGE SCALE GENOMIC DNA]</scope>
    <source>
        <strain evidence="14 15">DSM 5900</strain>
    </source>
</reference>
<feature type="domain" description="PAC" evidence="13">
    <location>
        <begin position="589"/>
        <end position="639"/>
    </location>
</feature>
<dbReference type="SMART" id="SM00448">
    <property type="entry name" value="REC"/>
    <property type="match status" value="1"/>
</dbReference>
<evidence type="ECO:0000256" key="6">
    <source>
        <dbReference type="ARBA" id="ARBA00022777"/>
    </source>
</evidence>
<dbReference type="SUPFAM" id="SSF52172">
    <property type="entry name" value="CheY-like"/>
    <property type="match status" value="1"/>
</dbReference>
<dbReference type="Gene3D" id="3.30.450.40">
    <property type="match status" value="1"/>
</dbReference>
<accession>A0A3N1LDS9</accession>
<comment type="catalytic activity">
    <reaction evidence="1">
        <text>ATP + protein L-histidine = ADP + protein N-phospho-L-histidine.</text>
        <dbReference type="EC" id="2.7.13.3"/>
    </reaction>
</comment>
<dbReference type="InterPro" id="IPR035965">
    <property type="entry name" value="PAS-like_dom_sf"/>
</dbReference>
<dbReference type="SUPFAM" id="SSF55781">
    <property type="entry name" value="GAF domain-like"/>
    <property type="match status" value="1"/>
</dbReference>
<dbReference type="CDD" id="cd00130">
    <property type="entry name" value="PAS"/>
    <property type="match status" value="1"/>
</dbReference>
<dbReference type="Pfam" id="PF00512">
    <property type="entry name" value="HisKA"/>
    <property type="match status" value="1"/>
</dbReference>
<dbReference type="SMART" id="SM00065">
    <property type="entry name" value="GAF"/>
    <property type="match status" value="1"/>
</dbReference>
<dbReference type="RefSeq" id="WP_123690984.1">
    <property type="nucleotide sequence ID" value="NZ_AP019700.1"/>
</dbReference>
<dbReference type="PROSITE" id="PS50113">
    <property type="entry name" value="PAC"/>
    <property type="match status" value="1"/>
</dbReference>
<dbReference type="Gene3D" id="3.40.50.2300">
    <property type="match status" value="1"/>
</dbReference>
<evidence type="ECO:0000256" key="1">
    <source>
        <dbReference type="ARBA" id="ARBA00000085"/>
    </source>
</evidence>
<keyword evidence="4" id="KW-0808">Transferase</keyword>
<dbReference type="InterPro" id="IPR004358">
    <property type="entry name" value="Sig_transdc_His_kin-like_C"/>
</dbReference>
<dbReference type="InterPro" id="IPR036097">
    <property type="entry name" value="HisK_dim/P_sf"/>
</dbReference>
<dbReference type="SUPFAM" id="SSF55874">
    <property type="entry name" value="ATPase domain of HSP90 chaperone/DNA topoisomerase II/histidine kinase"/>
    <property type="match status" value="1"/>
</dbReference>
<comment type="caution">
    <text evidence="14">The sequence shown here is derived from an EMBL/GenBank/DDBJ whole genome shotgun (WGS) entry which is preliminary data.</text>
</comment>
<dbReference type="InterPro" id="IPR000700">
    <property type="entry name" value="PAS-assoc_C"/>
</dbReference>
<dbReference type="CDD" id="cd00082">
    <property type="entry name" value="HisKA"/>
    <property type="match status" value="1"/>
</dbReference>
<keyword evidence="3 9" id="KW-0597">Phosphoprotein</keyword>
<dbReference type="Gene3D" id="3.30.565.10">
    <property type="entry name" value="Histidine kinase-like ATPase, C-terminal domain"/>
    <property type="match status" value="1"/>
</dbReference>
<sequence>MSDPIRSTRPEECASAADATLVGLLDLLAAPARMIAADGSPGAVNRSYAALVADGRPVVGEVERLDLADGRRIEIWPRGSATLPVLSDAIEALEEGFAVWDADDRLVLFNRRYRDLYRDFNDLTYPGVDFASHARARLNAPQLQMLQPEIEAYIERRRRERRQNLPPFEVERIDGRWIRLVDRTMPDGGLVSIRIDVTDLKRREARAAERSQILQTTLENMSDGIVAFDGEHRLVAWNDRAFELAGLPDEMKRRGVSMVDLVRAQAANGEFGDSSFEAVFRTHSDWLASTRPESYERRRPDGTILFVRHNFARNGGFITTFTDVTAQRQAEEDAERHQAILAAVAEAAARILSGESWLEQTRLLLARAGEVLSASRVILTEIRHGDDGDRRLVDLVVWNAPGAPPPPTPMPPGMDAARHAAFADWWDRREQGETEQALTRDLDPGKRAFLEAIGVRSLLRMPVMIGQQVWGTVGLDDCSSDRIWHPIEVEALRAVANLVGVAINRARSEAARQDSEETYRRLFEAAPDGIMITEHQIIMSANAAAVRMMGAASDRELVGRDIYDFVPPEYHAIARLRARVVRDSGQPAPYREREMLRVDGTRFIVETTGTKVAAGQRDRLQLIFRDVTEKRRASAEIQRQREALIQSEKLAALGSLLAGVAHELNNPLSVVVGQSFLMEETSRDERTRARAVKIRAAADRCARIVKTFLAMARQRPPERRRVALTAVVRAALDIVAYPLRTSGVELQVVVPDDLPLLWADEDQLGQVVLNLLLNAQQALMEAPTPRRLAVTAALLPGGARVRLTVADNGPGVDPHLRRRIFDPFFTTKPAGVGTGVGLSVCHGIVAGHDGAIWVEEAAGGGAAFVVELPLGEGEDGDIEELATADATGVGRHVLVVDDEPDIAAMLGEILDGAGFRVTVVESGRGALDLLERLHFDLVLSDIRMPDIDGRDLWRAVSRPGRPGTPIAFMTGDSLGASAAEFLIEAGCEVLEKPFDPPEVVAFVRRLLGRPV</sequence>
<protein>
    <recommendedName>
        <fullName evidence="2">histidine kinase</fullName>
        <ecNumber evidence="2">2.7.13.3</ecNumber>
    </recommendedName>
</protein>
<keyword evidence="8" id="KW-0902">Two-component regulatory system</keyword>
<feature type="domain" description="Response regulatory" evidence="11">
    <location>
        <begin position="892"/>
        <end position="1007"/>
    </location>
</feature>
<dbReference type="SMART" id="SM00091">
    <property type="entry name" value="PAS"/>
    <property type="match status" value="3"/>
</dbReference>
<dbReference type="SUPFAM" id="SSF47384">
    <property type="entry name" value="Homodimeric domain of signal transducing histidine kinase"/>
    <property type="match status" value="1"/>
</dbReference>
<feature type="domain" description="PAS" evidence="12">
    <location>
        <begin position="210"/>
        <end position="250"/>
    </location>
</feature>
<dbReference type="InterPro" id="IPR000014">
    <property type="entry name" value="PAS"/>
</dbReference>
<dbReference type="SUPFAM" id="SSF55785">
    <property type="entry name" value="PYP-like sensor domain (PAS domain)"/>
    <property type="match status" value="2"/>
</dbReference>
<feature type="domain" description="PAS" evidence="12">
    <location>
        <begin position="515"/>
        <end position="569"/>
    </location>
</feature>
<feature type="domain" description="Histidine kinase" evidence="10">
    <location>
        <begin position="659"/>
        <end position="872"/>
    </location>
</feature>
<dbReference type="InterPro" id="IPR003661">
    <property type="entry name" value="HisK_dim/P_dom"/>
</dbReference>
<evidence type="ECO:0000256" key="7">
    <source>
        <dbReference type="ARBA" id="ARBA00022840"/>
    </source>
</evidence>
<dbReference type="Gene3D" id="1.10.287.130">
    <property type="match status" value="1"/>
</dbReference>
<dbReference type="Pfam" id="PF01590">
    <property type="entry name" value="GAF"/>
    <property type="match status" value="1"/>
</dbReference>
<dbReference type="PROSITE" id="PS50109">
    <property type="entry name" value="HIS_KIN"/>
    <property type="match status" value="1"/>
</dbReference>
<dbReference type="Pfam" id="PF12860">
    <property type="entry name" value="PAS_7"/>
    <property type="match status" value="2"/>
</dbReference>
<name>A0A3N1LDS9_9PROT</name>
<dbReference type="EMBL" id="RJKX01000014">
    <property type="protein sequence ID" value="ROP91251.1"/>
    <property type="molecule type" value="Genomic_DNA"/>
</dbReference>
<dbReference type="PANTHER" id="PTHR43065:SF46">
    <property type="entry name" value="C4-DICARBOXYLATE TRANSPORT SENSOR PROTEIN DCTB"/>
    <property type="match status" value="1"/>
</dbReference>
<evidence type="ECO:0000259" key="13">
    <source>
        <dbReference type="PROSITE" id="PS50113"/>
    </source>
</evidence>
<evidence type="ECO:0000256" key="8">
    <source>
        <dbReference type="ARBA" id="ARBA00023012"/>
    </source>
</evidence>
<evidence type="ECO:0000259" key="11">
    <source>
        <dbReference type="PROSITE" id="PS50110"/>
    </source>
</evidence>
<dbReference type="AlphaFoldDB" id="A0A3N1LDS9"/>
<dbReference type="PANTHER" id="PTHR43065">
    <property type="entry name" value="SENSOR HISTIDINE KINASE"/>
    <property type="match status" value="1"/>
</dbReference>
<dbReference type="InterPro" id="IPR029016">
    <property type="entry name" value="GAF-like_dom_sf"/>
</dbReference>
<dbReference type="InterPro" id="IPR011006">
    <property type="entry name" value="CheY-like_superfamily"/>
</dbReference>
<dbReference type="EC" id="2.7.13.3" evidence="2"/>
<dbReference type="NCBIfam" id="TIGR00229">
    <property type="entry name" value="sensory_box"/>
    <property type="match status" value="1"/>
</dbReference>
<dbReference type="Pfam" id="PF02518">
    <property type="entry name" value="HATPase_c"/>
    <property type="match status" value="1"/>
</dbReference>
<keyword evidence="6" id="KW-0418">Kinase</keyword>
<evidence type="ECO:0000256" key="3">
    <source>
        <dbReference type="ARBA" id="ARBA00022553"/>
    </source>
</evidence>
<dbReference type="Pfam" id="PF13426">
    <property type="entry name" value="PAS_9"/>
    <property type="match status" value="1"/>
</dbReference>
<dbReference type="SMART" id="SM00388">
    <property type="entry name" value="HisKA"/>
    <property type="match status" value="1"/>
</dbReference>
<proteinExistence type="predicted"/>
<evidence type="ECO:0000259" key="10">
    <source>
        <dbReference type="PROSITE" id="PS50109"/>
    </source>
</evidence>
<evidence type="ECO:0000256" key="5">
    <source>
        <dbReference type="ARBA" id="ARBA00022741"/>
    </source>
</evidence>
<dbReference type="Pfam" id="PF00072">
    <property type="entry name" value="Response_reg"/>
    <property type="match status" value="1"/>
</dbReference>
<dbReference type="InterPro" id="IPR003018">
    <property type="entry name" value="GAF"/>
</dbReference>
<keyword evidence="7" id="KW-0067">ATP-binding</keyword>
<dbReference type="SMART" id="SM00387">
    <property type="entry name" value="HATPase_c"/>
    <property type="match status" value="1"/>
</dbReference>
<dbReference type="OrthoDB" id="9795133at2"/>